<dbReference type="EMBL" id="LR902893">
    <property type="protein sequence ID" value="CAD7251226.1"/>
    <property type="molecule type" value="Genomic_DNA"/>
</dbReference>
<protein>
    <submittedName>
        <fullName evidence="2">Uncharacterized protein</fullName>
    </submittedName>
</protein>
<gene>
    <name evidence="2" type="ORF">DSTB1V02_LOCUS10993</name>
</gene>
<dbReference type="Proteomes" id="UP000677054">
    <property type="component" value="Unassembled WGS sequence"/>
</dbReference>
<evidence type="ECO:0000313" key="2">
    <source>
        <dbReference type="EMBL" id="CAD7251226.1"/>
    </source>
</evidence>
<evidence type="ECO:0000256" key="1">
    <source>
        <dbReference type="SAM" id="MobiDB-lite"/>
    </source>
</evidence>
<feature type="region of interest" description="Disordered" evidence="1">
    <location>
        <begin position="117"/>
        <end position="147"/>
    </location>
</feature>
<dbReference type="OrthoDB" id="8187670at2759"/>
<name>A0A7R9ABP2_9CRUS</name>
<sequence>MGMQEPMFASAELLETLEKISYKRTLHINVAQEKRRTQFASRKSKGVKSFRFREGDEVLFRNLKDGCKDGRMEDDWSSPYVMVEVRAEGQMLWLHQHPVPQMLRLQVRHLIQRDAPALSPPPCAEDCPASPSEPHLPPGPMGYASNV</sequence>
<evidence type="ECO:0000313" key="3">
    <source>
        <dbReference type="Proteomes" id="UP000677054"/>
    </source>
</evidence>
<accession>A0A7R9ABP2</accession>
<reference evidence="2" key="1">
    <citation type="submission" date="2020-11" db="EMBL/GenBank/DDBJ databases">
        <authorList>
            <person name="Tran Van P."/>
        </authorList>
    </citation>
    <scope>NUCLEOTIDE SEQUENCE</scope>
</reference>
<proteinExistence type="predicted"/>
<dbReference type="AlphaFoldDB" id="A0A7R9ABP2"/>
<keyword evidence="3" id="KW-1185">Reference proteome</keyword>
<dbReference type="EMBL" id="CAJPEV010003376">
    <property type="protein sequence ID" value="CAG0899616.1"/>
    <property type="molecule type" value="Genomic_DNA"/>
</dbReference>
<organism evidence="2">
    <name type="scientific">Darwinula stevensoni</name>
    <dbReference type="NCBI Taxonomy" id="69355"/>
    <lineage>
        <taxon>Eukaryota</taxon>
        <taxon>Metazoa</taxon>
        <taxon>Ecdysozoa</taxon>
        <taxon>Arthropoda</taxon>
        <taxon>Crustacea</taxon>
        <taxon>Oligostraca</taxon>
        <taxon>Ostracoda</taxon>
        <taxon>Podocopa</taxon>
        <taxon>Podocopida</taxon>
        <taxon>Darwinulocopina</taxon>
        <taxon>Darwinuloidea</taxon>
        <taxon>Darwinulidae</taxon>
        <taxon>Darwinula</taxon>
    </lineage>
</organism>